<dbReference type="Gene3D" id="2.40.50.140">
    <property type="entry name" value="Nucleic acid-binding proteins"/>
    <property type="match status" value="8"/>
</dbReference>
<dbReference type="InParanoid" id="K5XKX6"/>
<accession>K5XKX6</accession>
<keyword evidence="3" id="KW-0698">rRNA processing</keyword>
<dbReference type="OrthoDB" id="412781at2759"/>
<feature type="domain" description="S1 motif" evidence="11">
    <location>
        <begin position="982"/>
        <end position="1053"/>
    </location>
</feature>
<dbReference type="GeneID" id="18825356"/>
<dbReference type="SUPFAM" id="SSF48452">
    <property type="entry name" value="TPR-like"/>
    <property type="match status" value="1"/>
</dbReference>
<feature type="domain" description="S1 motif" evidence="11">
    <location>
        <begin position="701"/>
        <end position="785"/>
    </location>
</feature>
<evidence type="ECO:0000256" key="5">
    <source>
        <dbReference type="ARBA" id="ARBA00022737"/>
    </source>
</evidence>
<feature type="region of interest" description="Disordered" evidence="10">
    <location>
        <begin position="1"/>
        <end position="37"/>
    </location>
</feature>
<keyword evidence="5" id="KW-0677">Repeat</keyword>
<dbReference type="Pfam" id="PF00575">
    <property type="entry name" value="S1"/>
    <property type="match status" value="4"/>
</dbReference>
<dbReference type="CDD" id="cd05693">
    <property type="entry name" value="S1_Rrp5_repeat_hs1_sc1"/>
    <property type="match status" value="1"/>
</dbReference>
<dbReference type="Pfam" id="PF24685">
    <property type="entry name" value="OB_RRP5_4th"/>
    <property type="match status" value="1"/>
</dbReference>
<name>K5XKX6_AGABU</name>
<gene>
    <name evidence="12" type="ORF">AGABI1DRAFT_117625</name>
</gene>
<dbReference type="InterPro" id="IPR048059">
    <property type="entry name" value="Rrp5_S1_rpt_hs1_sc1"/>
</dbReference>
<dbReference type="OMA" id="GQYLRAY"/>
<feature type="compositionally biased region" description="Acidic residues" evidence="10">
    <location>
        <begin position="1112"/>
        <end position="1124"/>
    </location>
</feature>
<dbReference type="GO" id="GO:0006364">
    <property type="term" value="P:rRNA processing"/>
    <property type="evidence" value="ECO:0007669"/>
    <property type="project" value="UniProtKB-KW"/>
</dbReference>
<dbReference type="InterPro" id="IPR057301">
    <property type="entry name" value="Rrp5_OB_4th"/>
</dbReference>
<feature type="region of interest" description="Disordered" evidence="10">
    <location>
        <begin position="1063"/>
        <end position="1196"/>
    </location>
</feature>
<dbReference type="CDD" id="cd05708">
    <property type="entry name" value="S1_Rrp5_repeat_sc12"/>
    <property type="match status" value="1"/>
</dbReference>
<dbReference type="PANTHER" id="PTHR23270:SF10">
    <property type="entry name" value="PROTEIN RRP5 HOMOLOG"/>
    <property type="match status" value="1"/>
</dbReference>
<dbReference type="Pfam" id="PF23240">
    <property type="entry name" value="HAT_PRP39_N"/>
    <property type="match status" value="1"/>
</dbReference>
<comment type="subcellular location">
    <subcellularLocation>
        <location evidence="1">Nucleus</location>
        <location evidence="1">Nucleolus</location>
    </subcellularLocation>
</comment>
<evidence type="ECO:0000256" key="6">
    <source>
        <dbReference type="ARBA" id="ARBA00023242"/>
    </source>
</evidence>
<dbReference type="PROSITE" id="PS50126">
    <property type="entry name" value="S1"/>
    <property type="match status" value="10"/>
</dbReference>
<dbReference type="FunFam" id="2.40.50.140:FF:000155">
    <property type="entry name" value="rRNA biogenesis protein RRP5"/>
    <property type="match status" value="1"/>
</dbReference>
<organism evidence="12 13">
    <name type="scientific">Agaricus bisporus var. burnettii (strain JB137-S8 / ATCC MYA-4627 / FGSC 10392)</name>
    <name type="common">White button mushroom</name>
    <dbReference type="NCBI Taxonomy" id="597362"/>
    <lineage>
        <taxon>Eukaryota</taxon>
        <taxon>Fungi</taxon>
        <taxon>Dikarya</taxon>
        <taxon>Basidiomycota</taxon>
        <taxon>Agaricomycotina</taxon>
        <taxon>Agaricomycetes</taxon>
        <taxon>Agaricomycetidae</taxon>
        <taxon>Agaricales</taxon>
        <taxon>Agaricineae</taxon>
        <taxon>Agaricaceae</taxon>
        <taxon>Agaricus</taxon>
    </lineage>
</organism>
<feature type="compositionally biased region" description="Acidic residues" evidence="10">
    <location>
        <begin position="1090"/>
        <end position="1104"/>
    </location>
</feature>
<dbReference type="CDD" id="cd05707">
    <property type="entry name" value="S1_Rrp5_repeat_sc11"/>
    <property type="match status" value="1"/>
</dbReference>
<dbReference type="STRING" id="597362.K5XKX6"/>
<evidence type="ECO:0000256" key="4">
    <source>
        <dbReference type="ARBA" id="ARBA00022553"/>
    </source>
</evidence>
<dbReference type="InterPro" id="IPR045209">
    <property type="entry name" value="Rrp5"/>
</dbReference>
<dbReference type="InterPro" id="IPR012340">
    <property type="entry name" value="NA-bd_OB-fold"/>
</dbReference>
<dbReference type="SMART" id="SM00386">
    <property type="entry name" value="HAT"/>
    <property type="match status" value="4"/>
</dbReference>
<evidence type="ECO:0000256" key="9">
    <source>
        <dbReference type="ARBA" id="ARBA00076674"/>
    </source>
</evidence>
<dbReference type="Gene3D" id="1.25.40.10">
    <property type="entry name" value="Tetratricopeptide repeat domain"/>
    <property type="match status" value="1"/>
</dbReference>
<feature type="domain" description="S1 motif" evidence="11">
    <location>
        <begin position="890"/>
        <end position="959"/>
    </location>
</feature>
<feature type="domain" description="S1 motif" evidence="11">
    <location>
        <begin position="796"/>
        <end position="864"/>
    </location>
</feature>
<evidence type="ECO:0000256" key="3">
    <source>
        <dbReference type="ARBA" id="ARBA00022552"/>
    </source>
</evidence>
<feature type="domain" description="S1 motif" evidence="11">
    <location>
        <begin position="119"/>
        <end position="234"/>
    </location>
</feature>
<feature type="domain" description="S1 motif" evidence="11">
    <location>
        <begin position="250"/>
        <end position="315"/>
    </location>
</feature>
<dbReference type="CDD" id="cd05697">
    <property type="entry name" value="S1_Rrp5_repeat_hs5"/>
    <property type="match status" value="1"/>
</dbReference>
<dbReference type="CDD" id="cd05696">
    <property type="entry name" value="S1_Rrp5_repeat_hs4"/>
    <property type="match status" value="1"/>
</dbReference>
<dbReference type="FunCoup" id="K5XKX6">
    <property type="interactions" value="564"/>
</dbReference>
<proteinExistence type="predicted"/>
<feature type="compositionally biased region" description="Basic and acidic residues" evidence="10">
    <location>
        <begin position="20"/>
        <end position="35"/>
    </location>
</feature>
<feature type="compositionally biased region" description="Polar residues" evidence="10">
    <location>
        <begin position="1129"/>
        <end position="1146"/>
    </location>
</feature>
<keyword evidence="4" id="KW-0597">Phosphoprotein</keyword>
<feature type="domain" description="S1 motif" evidence="11">
    <location>
        <begin position="614"/>
        <end position="683"/>
    </location>
</feature>
<evidence type="ECO:0000256" key="10">
    <source>
        <dbReference type="SAM" id="MobiDB-lite"/>
    </source>
</evidence>
<dbReference type="InterPro" id="IPR003107">
    <property type="entry name" value="HAT"/>
</dbReference>
<dbReference type="Proteomes" id="UP000008493">
    <property type="component" value="Unassembled WGS sequence"/>
</dbReference>
<feature type="domain" description="S1 motif" evidence="11">
    <location>
        <begin position="342"/>
        <end position="410"/>
    </location>
</feature>
<evidence type="ECO:0000256" key="7">
    <source>
        <dbReference type="ARBA" id="ARBA00055575"/>
    </source>
</evidence>
<dbReference type="FunFam" id="2.40.50.140:FF:000196">
    <property type="entry name" value="rRNA biogenesis protein RRP5"/>
    <property type="match status" value="1"/>
</dbReference>
<keyword evidence="13" id="KW-1185">Reference proteome</keyword>
<keyword evidence="2" id="KW-0690">Ribosome biogenesis</keyword>
<dbReference type="PANTHER" id="PTHR23270">
    <property type="entry name" value="PROGRAMMED CELL DEATH PROTEIN 11 PRE-RRNA PROCESSING PROTEIN RRP5"/>
    <property type="match status" value="1"/>
</dbReference>
<dbReference type="HOGENOM" id="CLU_000845_0_1_1"/>
<sequence length="1480" mass="164492">MAAQKRPLNETTSSRKSKKLKTDEKSKPKEKEVEKSTALTLEEAAFPRGGGTSFTPFEVKTIRAEAVKEADEALFKESREEKGSKKNARKIKKQNISNVSEKGDPVRIEHLNYKRAFVGMKILGQVVSIIPLGLIISLPNQLYGHVPITQISSQFTTVLERFDNRDEGSDEDIAMEDEDEDTQTPDLYGMFHVGQYVRAIVTNVHAAGVSDIMGVGKLRDDLAKASRRMELSLVPEKVNAGVQKTDLKSGFTISAAVKSLEDHGYNLDLGVQDVSGFLSFEDVGRDSPKLHVGHVINVSVSKISANNRVCNVTMDFSLSFSSNHTDIFQLSEISSVNSVLPGTLVQCLITSINPEGINLQVLGFFDGTVDQFHLPKNPPKPFKVGTKVKARILYNYSASPPKFSLALSEHVIRLRPYMVSIGEDSSLLEEAYPVGTVLDAVKVSRVEKERGLIVGLDGQLEGFVHISHLSDDHVPSLTSIGPWKPGTIHRARVTGHFTFDGLLQLSLKRSVLEQKYIQVTDVGVGQTVTGTIKKLTDSAMFVTLSENIDGVVWPNHYADIILKHPAKRFKVGTSIKCRVLVVDAEKNRISLTAKKTLLNSQLPILSNIEDVQPEDLAHAVVFKVHDKHLLVEFYNNLKAVIPLKEVSETPVNSLSEAFSVGKVVKVRIISVQQNQRRIVASIRRATASGSATPDISKVEVGNIVEGVVAEIHKDNAILFLQPSNVKALHSLKNLANHRAIGLPQLKSELKVGERLYELVVVTRNLEKGFVIVANAPKSKLTLPSKIALSIDTIHIGQIVSGRVIRHTRLGALVKVTSHIGGIIHPTDVSDNFDNGLSYPAVDSLVKAAIVKVDEEKRRVTLSTRQSRLRPDQTTQVVDKEINDISDLILGASVRGFVKSIADHGLFVTVGRYIDARVQIRELFDDFIKDWKPRFQVNQLVKGRILSVDIENQKVELTFRSGDLSARQREAQTKRSPSDLHEGEKVDGIIKRIENYGLFIQIEGTKMSGLCHKSELSDNKDADVSVALQNFRQGDRVKAVVIEIDKKRISFSLKPSLFVEEDLDGSAEDEDSGIAGDKRTSSPFGVVDGFMMDDDNDEGEEEDADIQSVEDQSSVEDEDAMEIDEGAAVQSLQRSGENEKSTSTSTVPVPILSLTGGFKWHGLDEPADASGTEEDSSGSESEDIGEGRSHKKKKKRRVIEQDLTAELQTKKPESNADFERVLLGSPNSSYVWIQYMSFQLQLSEIEKAREIGRRAIKTINFREEQERLNVWIALLNLENIYGTDESLDATFKEAARANDSKTIHLRLASILEQSGKHDKALEQYQKTSKKFGLSSKVWTSFAEFLLKSNNLSEARKLLPRSFQSLAKYKHIKTASKFALLEYKHGEPERGKTIFEGIIDSHFKRWDIWSIYIDMEAGQKNIQGIRNIFDRVLALKMTSYKAKSFFKKWLELERRIGDEEGADTVKEKAVEWTQKAATNASS</sequence>
<evidence type="ECO:0000256" key="2">
    <source>
        <dbReference type="ARBA" id="ARBA00022517"/>
    </source>
</evidence>
<dbReference type="GO" id="GO:0032040">
    <property type="term" value="C:small-subunit processome"/>
    <property type="evidence" value="ECO:0007669"/>
    <property type="project" value="TreeGrafter"/>
</dbReference>
<evidence type="ECO:0000256" key="1">
    <source>
        <dbReference type="ARBA" id="ARBA00004604"/>
    </source>
</evidence>
<feature type="compositionally biased region" description="Acidic residues" evidence="10">
    <location>
        <begin position="1164"/>
        <end position="1183"/>
    </location>
</feature>
<evidence type="ECO:0000259" key="11">
    <source>
        <dbReference type="PROSITE" id="PS50126"/>
    </source>
</evidence>
<dbReference type="GO" id="GO:0003723">
    <property type="term" value="F:RNA binding"/>
    <property type="evidence" value="ECO:0007669"/>
    <property type="project" value="TreeGrafter"/>
</dbReference>
<dbReference type="eggNOG" id="KOG1070">
    <property type="taxonomic scope" value="Eukaryota"/>
</dbReference>
<reference evidence="13" key="1">
    <citation type="journal article" date="2012" name="Proc. Natl. Acad. Sci. U.S.A.">
        <title>Genome sequence of the button mushroom Agaricus bisporus reveals mechanisms governing adaptation to a humic-rich ecological niche.</title>
        <authorList>
            <person name="Morin E."/>
            <person name="Kohler A."/>
            <person name="Baker A.R."/>
            <person name="Foulongne-Oriol M."/>
            <person name="Lombard V."/>
            <person name="Nagy L.G."/>
            <person name="Ohm R.A."/>
            <person name="Patyshakuliyeva A."/>
            <person name="Brun A."/>
            <person name="Aerts A.L."/>
            <person name="Bailey A.M."/>
            <person name="Billette C."/>
            <person name="Coutinho P.M."/>
            <person name="Deakin G."/>
            <person name="Doddapaneni H."/>
            <person name="Floudas D."/>
            <person name="Grimwood J."/>
            <person name="Hilden K."/>
            <person name="Kuees U."/>
            <person name="LaButti K.M."/>
            <person name="Lapidus A."/>
            <person name="Lindquist E.A."/>
            <person name="Lucas S.M."/>
            <person name="Murat C."/>
            <person name="Riley R.W."/>
            <person name="Salamov A.A."/>
            <person name="Schmutz J."/>
            <person name="Subramanian V."/>
            <person name="Woesten H.A.B."/>
            <person name="Xu J."/>
            <person name="Eastwood D.C."/>
            <person name="Foster G.D."/>
            <person name="Sonnenberg A.S."/>
            <person name="Cullen D."/>
            <person name="de Vries R.P."/>
            <person name="Lundell T."/>
            <person name="Hibbett D.S."/>
            <person name="Henrissat B."/>
            <person name="Burton K.S."/>
            <person name="Kerrigan R.W."/>
            <person name="Challen M.P."/>
            <person name="Grigoriev I.V."/>
            <person name="Martin F."/>
        </authorList>
    </citation>
    <scope>NUCLEOTIDE SEQUENCE [LARGE SCALE GENOMIC DNA]</scope>
    <source>
        <strain evidence="13">JB137-S8 / ATCC MYA-4627 / FGSC 10392</strain>
    </source>
</reference>
<evidence type="ECO:0000313" key="13">
    <source>
        <dbReference type="Proteomes" id="UP000008493"/>
    </source>
</evidence>
<evidence type="ECO:0000313" key="12">
    <source>
        <dbReference type="EMBL" id="EKM84193.1"/>
    </source>
</evidence>
<keyword evidence="6" id="KW-0539">Nucleus</keyword>
<dbReference type="FunFam" id="2.40.50.140:FF:000103">
    <property type="entry name" value="protein RRP5 homolog"/>
    <property type="match status" value="3"/>
</dbReference>
<comment type="function">
    <text evidence="7">Involved in the biogenesis of rRNA. Required for the formation of 18S and 5.8S rRNA.</text>
</comment>
<feature type="domain" description="S1 motif" evidence="11">
    <location>
        <begin position="525"/>
        <end position="594"/>
    </location>
</feature>
<dbReference type="EMBL" id="JH971385">
    <property type="protein sequence ID" value="EKM84193.1"/>
    <property type="molecule type" value="Genomic_DNA"/>
</dbReference>
<dbReference type="SUPFAM" id="SSF50249">
    <property type="entry name" value="Nucleic acid-binding proteins"/>
    <property type="match status" value="9"/>
</dbReference>
<dbReference type="KEGG" id="abp:AGABI1DRAFT117625"/>
<evidence type="ECO:0000256" key="8">
    <source>
        <dbReference type="ARBA" id="ARBA00073619"/>
    </source>
</evidence>
<dbReference type="InterPro" id="IPR011990">
    <property type="entry name" value="TPR-like_helical_dom_sf"/>
</dbReference>
<feature type="domain" description="S1 motif" evidence="11">
    <location>
        <begin position="435"/>
        <end position="508"/>
    </location>
</feature>
<dbReference type="RefSeq" id="XP_007325855.1">
    <property type="nucleotide sequence ID" value="XM_007325793.1"/>
</dbReference>
<dbReference type="InterPro" id="IPR003029">
    <property type="entry name" value="S1_domain"/>
</dbReference>
<protein>
    <recommendedName>
        <fullName evidence="8">rRNA biogenesis protein RRP5</fullName>
    </recommendedName>
    <alternativeName>
        <fullName evidence="9">Ribosomal RNA-processing protein 5</fullName>
    </alternativeName>
</protein>
<dbReference type="SMART" id="SM00316">
    <property type="entry name" value="S1"/>
    <property type="match status" value="10"/>
</dbReference>